<dbReference type="Gene3D" id="1.10.540.10">
    <property type="entry name" value="Acyl-CoA dehydrogenase/oxidase, N-terminal domain"/>
    <property type="match status" value="1"/>
</dbReference>
<organism evidence="10 11">
    <name type="scientific">Halobacillus naozhouensis</name>
    <dbReference type="NCBI Taxonomy" id="554880"/>
    <lineage>
        <taxon>Bacteria</taxon>
        <taxon>Bacillati</taxon>
        <taxon>Bacillota</taxon>
        <taxon>Bacilli</taxon>
        <taxon>Bacillales</taxon>
        <taxon>Bacillaceae</taxon>
        <taxon>Halobacillus</taxon>
    </lineage>
</organism>
<dbReference type="Pfam" id="PF02770">
    <property type="entry name" value="Acyl-CoA_dh_M"/>
    <property type="match status" value="1"/>
</dbReference>
<sequence length="386" mass="43215">MNKILNSFIKNERHQRLIGKASNIAEEARLHVKAADREAAFSDETLNVIKQEEYPSFTLPAKYGGEDLSLYEFLLLQETVAVGDGSTALSMGWHLGIMMELSEDRPWKQETFERLAWEVASEQRVVNRLATEAGTGSPTRGGVPETKAVKREGRYVLNGRKTFASMADHLDYYIVSAFVEDLDEVGWFLIDRHQPGLRVDKTWDTLGMRGTESDDLVLDGVEVNEQDLVEVKGQSKPSPKGWLLHIPACYLGIAVAARDAAIEFATSFQPNSLDTTISEVGHIRDKIGEMEWKLMQAHSFMYATARKWDEEPEKRKKMGSELAAVKLTVTNAANEVVDLAMRIAGGRGLSKQQPFEKFYRDVRAGLHNPPMDDAVLRMLAGEALDQ</sequence>
<dbReference type="PANTHER" id="PTHR43884">
    <property type="entry name" value="ACYL-COA DEHYDROGENASE"/>
    <property type="match status" value="1"/>
</dbReference>
<feature type="domain" description="Acyl-CoA dehydrogenase/oxidase N-terminal" evidence="9">
    <location>
        <begin position="14"/>
        <end position="100"/>
    </location>
</feature>
<evidence type="ECO:0000313" key="11">
    <source>
        <dbReference type="Proteomes" id="UP001221597"/>
    </source>
</evidence>
<dbReference type="RefSeq" id="WP_283077130.1">
    <property type="nucleotide sequence ID" value="NZ_CP121671.1"/>
</dbReference>
<evidence type="ECO:0000256" key="3">
    <source>
        <dbReference type="ARBA" id="ARBA00022630"/>
    </source>
</evidence>
<feature type="domain" description="Acyl-CoA dehydrogenase/oxidase C-terminal" evidence="7">
    <location>
        <begin position="248"/>
        <end position="364"/>
    </location>
</feature>
<evidence type="ECO:0000259" key="9">
    <source>
        <dbReference type="Pfam" id="PF02771"/>
    </source>
</evidence>
<dbReference type="Gene3D" id="1.20.140.10">
    <property type="entry name" value="Butyryl-CoA Dehydrogenase, subunit A, domain 3"/>
    <property type="match status" value="1"/>
</dbReference>
<proteinExistence type="inferred from homology"/>
<dbReference type="EC" id="1.-.-.-" evidence="10"/>
<evidence type="ECO:0000256" key="2">
    <source>
        <dbReference type="ARBA" id="ARBA00009347"/>
    </source>
</evidence>
<feature type="domain" description="Acyl-CoA oxidase/dehydrogenase middle" evidence="8">
    <location>
        <begin position="130"/>
        <end position="221"/>
    </location>
</feature>
<dbReference type="Proteomes" id="UP001221597">
    <property type="component" value="Chromosome"/>
</dbReference>
<dbReference type="SUPFAM" id="SSF56645">
    <property type="entry name" value="Acyl-CoA dehydrogenase NM domain-like"/>
    <property type="match status" value="1"/>
</dbReference>
<name>A0ABY8J2H4_9BACI</name>
<dbReference type="Pfam" id="PF02771">
    <property type="entry name" value="Acyl-CoA_dh_N"/>
    <property type="match status" value="1"/>
</dbReference>
<evidence type="ECO:0000313" key="10">
    <source>
        <dbReference type="EMBL" id="WFT75161.1"/>
    </source>
</evidence>
<dbReference type="Pfam" id="PF00441">
    <property type="entry name" value="Acyl-CoA_dh_1"/>
    <property type="match status" value="1"/>
</dbReference>
<comment type="similarity">
    <text evidence="2 6">Belongs to the acyl-CoA dehydrogenase family.</text>
</comment>
<keyword evidence="4 6" id="KW-0274">FAD</keyword>
<keyword evidence="5 6" id="KW-0560">Oxidoreductase</keyword>
<dbReference type="Gene3D" id="2.40.110.10">
    <property type="entry name" value="Butyryl-CoA Dehydrogenase, subunit A, domain 2"/>
    <property type="match status" value="1"/>
</dbReference>
<evidence type="ECO:0000256" key="5">
    <source>
        <dbReference type="ARBA" id="ARBA00023002"/>
    </source>
</evidence>
<dbReference type="EMBL" id="CP121671">
    <property type="protein sequence ID" value="WFT75161.1"/>
    <property type="molecule type" value="Genomic_DNA"/>
</dbReference>
<reference evidence="10 11" key="1">
    <citation type="submission" date="2023-04" db="EMBL/GenBank/DDBJ databases">
        <title>Genome sequence of Halobacillus naozhouensis KACC 21980.</title>
        <authorList>
            <person name="Kim S."/>
            <person name="Heo J."/>
            <person name="Kwon S.-W."/>
        </authorList>
    </citation>
    <scope>NUCLEOTIDE SEQUENCE [LARGE SCALE GENOMIC DNA]</scope>
    <source>
        <strain evidence="10 11">KCTC 13234</strain>
    </source>
</reference>
<dbReference type="SUPFAM" id="SSF47203">
    <property type="entry name" value="Acyl-CoA dehydrogenase C-terminal domain-like"/>
    <property type="match status" value="1"/>
</dbReference>
<protein>
    <submittedName>
        <fullName evidence="10">Acyl-CoA/acyl-ACP dehydrogenase</fullName>
        <ecNumber evidence="10">1.-.-.-</ecNumber>
    </submittedName>
</protein>
<accession>A0ABY8J2H4</accession>
<dbReference type="GO" id="GO:0016491">
    <property type="term" value="F:oxidoreductase activity"/>
    <property type="evidence" value="ECO:0007669"/>
    <property type="project" value="UniProtKB-KW"/>
</dbReference>
<dbReference type="PIRSF" id="PIRSF016578">
    <property type="entry name" value="HsaA"/>
    <property type="match status" value="1"/>
</dbReference>
<evidence type="ECO:0000259" key="7">
    <source>
        <dbReference type="Pfam" id="PF00441"/>
    </source>
</evidence>
<dbReference type="InterPro" id="IPR006091">
    <property type="entry name" value="Acyl-CoA_Oxase/DH_mid-dom"/>
</dbReference>
<dbReference type="InterPro" id="IPR046373">
    <property type="entry name" value="Acyl-CoA_Oxase/DH_mid-dom_sf"/>
</dbReference>
<dbReference type="InterPro" id="IPR009075">
    <property type="entry name" value="AcylCo_DH/oxidase_C"/>
</dbReference>
<dbReference type="PANTHER" id="PTHR43884:SF25">
    <property type="entry name" value="ACYL-COA DEHYDROGENASE YDBM-RELATED"/>
    <property type="match status" value="1"/>
</dbReference>
<dbReference type="InterPro" id="IPR036250">
    <property type="entry name" value="AcylCo_DH-like_C"/>
</dbReference>
<gene>
    <name evidence="10" type="ORF">P9989_01770</name>
</gene>
<dbReference type="InterPro" id="IPR037069">
    <property type="entry name" value="AcylCoA_DH/ox_N_sf"/>
</dbReference>
<evidence type="ECO:0000256" key="1">
    <source>
        <dbReference type="ARBA" id="ARBA00001974"/>
    </source>
</evidence>
<dbReference type="InterPro" id="IPR013786">
    <property type="entry name" value="AcylCoA_DH/ox_N"/>
</dbReference>
<dbReference type="InterPro" id="IPR009100">
    <property type="entry name" value="AcylCoA_DH/oxidase_NM_dom_sf"/>
</dbReference>
<evidence type="ECO:0000256" key="6">
    <source>
        <dbReference type="RuleBase" id="RU362125"/>
    </source>
</evidence>
<keyword evidence="11" id="KW-1185">Reference proteome</keyword>
<dbReference type="CDD" id="cd00567">
    <property type="entry name" value="ACAD"/>
    <property type="match status" value="1"/>
</dbReference>
<comment type="cofactor">
    <cofactor evidence="1 6">
        <name>FAD</name>
        <dbReference type="ChEBI" id="CHEBI:57692"/>
    </cofactor>
</comment>
<evidence type="ECO:0000259" key="8">
    <source>
        <dbReference type="Pfam" id="PF02770"/>
    </source>
</evidence>
<evidence type="ECO:0000256" key="4">
    <source>
        <dbReference type="ARBA" id="ARBA00022827"/>
    </source>
</evidence>
<keyword evidence="3 6" id="KW-0285">Flavoprotein</keyword>